<proteinExistence type="predicted"/>
<reference evidence="1 2" key="1">
    <citation type="submission" date="2020-08" db="EMBL/GenBank/DDBJ databases">
        <title>Genomic Encyclopedia of Type Strains, Phase IV (KMG-IV): sequencing the most valuable type-strain genomes for metagenomic binning, comparative biology and taxonomic classification.</title>
        <authorList>
            <person name="Goeker M."/>
        </authorList>
    </citation>
    <scope>NUCLEOTIDE SEQUENCE [LARGE SCALE GENOMIC DNA]</scope>
    <source>
        <strain evidence="1 2">DSM 5686</strain>
    </source>
</reference>
<accession>A0ABR6DCW4</accession>
<gene>
    <name evidence="1" type="ORF">GGQ91_003323</name>
</gene>
<dbReference type="Proteomes" id="UP000565455">
    <property type="component" value="Unassembled WGS sequence"/>
</dbReference>
<keyword evidence="2" id="KW-1185">Reference proteome</keyword>
<name>A0ABR6DCW4_9HYPH</name>
<dbReference type="EMBL" id="JACJIM010000005">
    <property type="protein sequence ID" value="MBA9063922.1"/>
    <property type="molecule type" value="Genomic_DNA"/>
</dbReference>
<dbReference type="GeneID" id="96604993"/>
<comment type="caution">
    <text evidence="1">The sequence shown here is derived from an EMBL/GenBank/DDBJ whole genome shotgun (WGS) entry which is preliminary data.</text>
</comment>
<evidence type="ECO:0000313" key="2">
    <source>
        <dbReference type="Proteomes" id="UP000565455"/>
    </source>
</evidence>
<evidence type="ECO:0000313" key="1">
    <source>
        <dbReference type="EMBL" id="MBA9063922.1"/>
    </source>
</evidence>
<dbReference type="RefSeq" id="WP_182592419.1">
    <property type="nucleotide sequence ID" value="NZ_JACJIM010000005.1"/>
</dbReference>
<organism evidence="1 2">
    <name type="scientific">Methylobacterium fujisawaense</name>
    <dbReference type="NCBI Taxonomy" id="107400"/>
    <lineage>
        <taxon>Bacteria</taxon>
        <taxon>Pseudomonadati</taxon>
        <taxon>Pseudomonadota</taxon>
        <taxon>Alphaproteobacteria</taxon>
        <taxon>Hyphomicrobiales</taxon>
        <taxon>Methylobacteriaceae</taxon>
        <taxon>Methylobacterium</taxon>
    </lineage>
</organism>
<protein>
    <submittedName>
        <fullName evidence="1">Uncharacterized protein</fullName>
    </submittedName>
</protein>
<sequence length="152" mass="17454">MAWPVDPQNLDDVEQVRRLMASAERLNVQDLVTACIRRISELEGRRFADPVERRFWEIISVFEELLTKENGRTSRAARTREKVKRVGVVQTLDDIAASSKPSEGFRRLVDAGLSDYLFEYLVLENPDRFTSRAVTAAGNRLTDHDLPHLRKT</sequence>